<keyword evidence="3" id="KW-0863">Zinc-finger</keyword>
<accession>A0ABQ9II58</accession>
<evidence type="ECO:0000313" key="6">
    <source>
        <dbReference type="EMBL" id="KAJ8895899.1"/>
    </source>
</evidence>
<keyword evidence="5" id="KW-0539">Nucleus</keyword>
<dbReference type="SUPFAM" id="SSF53098">
    <property type="entry name" value="Ribonuclease H-like"/>
    <property type="match status" value="1"/>
</dbReference>
<keyword evidence="2" id="KW-0479">Metal-binding</keyword>
<dbReference type="InterPro" id="IPR012337">
    <property type="entry name" value="RNaseH-like_sf"/>
</dbReference>
<evidence type="ECO:0000256" key="4">
    <source>
        <dbReference type="ARBA" id="ARBA00022833"/>
    </source>
</evidence>
<evidence type="ECO:0000256" key="5">
    <source>
        <dbReference type="ARBA" id="ARBA00023242"/>
    </source>
</evidence>
<keyword evidence="7" id="KW-1185">Reference proteome</keyword>
<organism evidence="6 7">
    <name type="scientific">Dryococelus australis</name>
    <dbReference type="NCBI Taxonomy" id="614101"/>
    <lineage>
        <taxon>Eukaryota</taxon>
        <taxon>Metazoa</taxon>
        <taxon>Ecdysozoa</taxon>
        <taxon>Arthropoda</taxon>
        <taxon>Hexapoda</taxon>
        <taxon>Insecta</taxon>
        <taxon>Pterygota</taxon>
        <taxon>Neoptera</taxon>
        <taxon>Polyneoptera</taxon>
        <taxon>Phasmatodea</taxon>
        <taxon>Verophasmatodea</taxon>
        <taxon>Anareolatae</taxon>
        <taxon>Phasmatidae</taxon>
        <taxon>Eurycanthinae</taxon>
        <taxon>Dryococelus</taxon>
    </lineage>
</organism>
<protein>
    <recommendedName>
        <fullName evidence="8">Zinc finger BED domain-containing protein 4</fullName>
    </recommendedName>
</protein>
<evidence type="ECO:0000313" key="7">
    <source>
        <dbReference type="Proteomes" id="UP001159363"/>
    </source>
</evidence>
<reference evidence="6 7" key="1">
    <citation type="submission" date="2023-02" db="EMBL/GenBank/DDBJ databases">
        <title>LHISI_Scaffold_Assembly.</title>
        <authorList>
            <person name="Stuart O.P."/>
            <person name="Cleave R."/>
            <person name="Magrath M.J.L."/>
            <person name="Mikheyev A.S."/>
        </authorList>
    </citation>
    <scope>NUCLEOTIDE SEQUENCE [LARGE SCALE GENOMIC DNA]</scope>
    <source>
        <strain evidence="6">Daus_M_001</strain>
        <tissue evidence="6">Leg muscle</tissue>
    </source>
</reference>
<keyword evidence="4" id="KW-0862">Zinc</keyword>
<sequence length="177" mass="19903">MSKALCSPTASTSVIEIILGRGVAQHRFIQEEPTRWNTTLHMLKRLYEQKRSILLASAELNIPILSNCQWTLIENIIPILDVFDSVTNHISSDHVTATEVIPLINVIETELQKPAPAGSGLQGLKNDFYSFLKIRFKNYKNSDILTSATLLDPRFKQAHLKDKAKADAAKHRLLEEA</sequence>
<dbReference type="EMBL" id="JARBHB010000001">
    <property type="protein sequence ID" value="KAJ8895899.1"/>
    <property type="molecule type" value="Genomic_DNA"/>
</dbReference>
<evidence type="ECO:0000256" key="1">
    <source>
        <dbReference type="ARBA" id="ARBA00004123"/>
    </source>
</evidence>
<evidence type="ECO:0008006" key="8">
    <source>
        <dbReference type="Google" id="ProtNLM"/>
    </source>
</evidence>
<dbReference type="PANTHER" id="PTHR46481">
    <property type="entry name" value="ZINC FINGER BED DOMAIN-CONTAINING PROTEIN 4"/>
    <property type="match status" value="1"/>
</dbReference>
<name>A0ABQ9II58_9NEOP</name>
<evidence type="ECO:0000256" key="3">
    <source>
        <dbReference type="ARBA" id="ARBA00022771"/>
    </source>
</evidence>
<evidence type="ECO:0000256" key="2">
    <source>
        <dbReference type="ARBA" id="ARBA00022723"/>
    </source>
</evidence>
<gene>
    <name evidence="6" type="ORF">PR048_001239</name>
</gene>
<dbReference type="PANTHER" id="PTHR46481:SF10">
    <property type="entry name" value="ZINC FINGER BED DOMAIN-CONTAINING PROTEIN 39"/>
    <property type="match status" value="1"/>
</dbReference>
<comment type="caution">
    <text evidence="6">The sequence shown here is derived from an EMBL/GenBank/DDBJ whole genome shotgun (WGS) entry which is preliminary data.</text>
</comment>
<comment type="subcellular location">
    <subcellularLocation>
        <location evidence="1">Nucleus</location>
    </subcellularLocation>
</comment>
<dbReference type="Proteomes" id="UP001159363">
    <property type="component" value="Chromosome 1"/>
</dbReference>
<dbReference type="InterPro" id="IPR052035">
    <property type="entry name" value="ZnF_BED_domain_contain"/>
</dbReference>
<proteinExistence type="predicted"/>